<evidence type="ECO:0000313" key="5">
    <source>
        <dbReference type="Proteomes" id="UP001652740"/>
    </source>
</evidence>
<dbReference type="InParanoid" id="A0A6J1WSS7"/>
<dbReference type="GO" id="GO:0005615">
    <property type="term" value="C:extracellular space"/>
    <property type="evidence" value="ECO:0007669"/>
    <property type="project" value="TreeGrafter"/>
</dbReference>
<dbReference type="OrthoDB" id="8196554at2759"/>
<evidence type="ECO:0000256" key="3">
    <source>
        <dbReference type="ARBA" id="ARBA00060902"/>
    </source>
</evidence>
<dbReference type="GO" id="GO:0007623">
    <property type="term" value="P:circadian rhythm"/>
    <property type="evidence" value="ECO:0007669"/>
    <property type="project" value="UniProtKB-ARBA"/>
</dbReference>
<dbReference type="GeneID" id="113518150"/>
<dbReference type="SMART" id="SM00700">
    <property type="entry name" value="JHBP"/>
    <property type="match status" value="1"/>
</dbReference>
<dbReference type="Pfam" id="PF06585">
    <property type="entry name" value="JHBP"/>
    <property type="match status" value="1"/>
</dbReference>
<feature type="chain" id="PRO_5026834303" evidence="4">
    <location>
        <begin position="19"/>
        <end position="253"/>
    </location>
</feature>
<dbReference type="FunFam" id="3.15.10.30:FF:000001">
    <property type="entry name" value="Takeout-like protein 1"/>
    <property type="match status" value="1"/>
</dbReference>
<dbReference type="PANTHER" id="PTHR11008:SF18">
    <property type="entry name" value="BCDNA.GH05536-RELATED"/>
    <property type="match status" value="1"/>
</dbReference>
<dbReference type="Proteomes" id="UP001652740">
    <property type="component" value="Unplaced"/>
</dbReference>
<dbReference type="RefSeq" id="XP_026758733.1">
    <property type="nucleotide sequence ID" value="XM_026902932.3"/>
</dbReference>
<dbReference type="InterPro" id="IPR038606">
    <property type="entry name" value="To_sf"/>
</dbReference>
<reference evidence="6" key="1">
    <citation type="submission" date="2025-08" db="UniProtKB">
        <authorList>
            <consortium name="RefSeq"/>
        </authorList>
    </citation>
    <scope>IDENTIFICATION</scope>
    <source>
        <tissue evidence="6">Whole larvae</tissue>
    </source>
</reference>
<protein>
    <submittedName>
        <fullName evidence="6">Uncharacterized protein LOC113518150</fullName>
    </submittedName>
</protein>
<evidence type="ECO:0000256" key="2">
    <source>
        <dbReference type="ARBA" id="ARBA00023108"/>
    </source>
</evidence>
<dbReference type="InterPro" id="IPR010562">
    <property type="entry name" value="Haemolymph_juvenile_hormone-bd"/>
</dbReference>
<comment type="similarity">
    <text evidence="3">Belongs to the TO family.</text>
</comment>
<keyword evidence="2" id="KW-0090">Biological rhythms</keyword>
<keyword evidence="1 4" id="KW-0732">Signal</keyword>
<evidence type="ECO:0000256" key="1">
    <source>
        <dbReference type="ARBA" id="ARBA00022729"/>
    </source>
</evidence>
<evidence type="ECO:0000313" key="6">
    <source>
        <dbReference type="RefSeq" id="XP_026758733.1"/>
    </source>
</evidence>
<dbReference type="AlphaFoldDB" id="A0A6J1WSS7"/>
<feature type="signal peptide" evidence="4">
    <location>
        <begin position="1"/>
        <end position="18"/>
    </location>
</feature>
<sequence>MLRYTVFKFTLLLSVCYGYIDIGKYLKVCDRNSADVNDCIAEAVQNGLAVLADGITELGVPPVDPYRQKDLHAEYNNNQITAKMDMKDIYVHGLKSSEIKDARLRADDDQFYLEVDLTTPKVFVTGQYQGEGRYNSLKIAAKGSFNSTMTDLVYTWKLEGVPEKKDNETYMRIKSFYMRPDVGNMVSYLSNDNPESRELVDIGNRFINSNNNWRLMYRELLPLAQANWNKIGVRIANKIFLKIPYNQLFPALS</sequence>
<dbReference type="FunCoup" id="A0A6J1WSS7">
    <property type="interactions" value="45"/>
</dbReference>
<accession>A0A6J1WSS7</accession>
<dbReference type="Gene3D" id="3.15.10.30">
    <property type="entry name" value="Haemolymph juvenile hormone binding protein"/>
    <property type="match status" value="1"/>
</dbReference>
<keyword evidence="5" id="KW-1185">Reference proteome</keyword>
<organism evidence="5 6">
    <name type="scientific">Galleria mellonella</name>
    <name type="common">Greater wax moth</name>
    <dbReference type="NCBI Taxonomy" id="7137"/>
    <lineage>
        <taxon>Eukaryota</taxon>
        <taxon>Metazoa</taxon>
        <taxon>Ecdysozoa</taxon>
        <taxon>Arthropoda</taxon>
        <taxon>Hexapoda</taxon>
        <taxon>Insecta</taxon>
        <taxon>Pterygota</taxon>
        <taxon>Neoptera</taxon>
        <taxon>Endopterygota</taxon>
        <taxon>Lepidoptera</taxon>
        <taxon>Glossata</taxon>
        <taxon>Ditrysia</taxon>
        <taxon>Pyraloidea</taxon>
        <taxon>Pyralidae</taxon>
        <taxon>Galleriinae</taxon>
        <taxon>Galleria</taxon>
    </lineage>
</organism>
<proteinExistence type="inferred from homology"/>
<dbReference type="PANTHER" id="PTHR11008">
    <property type="entry name" value="PROTEIN TAKEOUT-LIKE PROTEIN"/>
    <property type="match status" value="1"/>
</dbReference>
<dbReference type="KEGG" id="gmw:113518150"/>
<evidence type="ECO:0000256" key="4">
    <source>
        <dbReference type="SAM" id="SignalP"/>
    </source>
</evidence>
<dbReference type="CTD" id="692493"/>
<name>A0A6J1WSS7_GALME</name>
<gene>
    <name evidence="6" type="primary">LOC113518150</name>
</gene>